<gene>
    <name evidence="1" type="ORF">CEXT_491711</name>
</gene>
<name>A0AAV4PJK9_CAEEX</name>
<dbReference type="Proteomes" id="UP001054945">
    <property type="component" value="Unassembled WGS sequence"/>
</dbReference>
<protein>
    <submittedName>
        <fullName evidence="1">Uncharacterized protein</fullName>
    </submittedName>
</protein>
<accession>A0AAV4PJK9</accession>
<evidence type="ECO:0000313" key="1">
    <source>
        <dbReference type="EMBL" id="GIX96318.1"/>
    </source>
</evidence>
<proteinExistence type="predicted"/>
<dbReference type="AlphaFoldDB" id="A0AAV4PJK9"/>
<organism evidence="1 2">
    <name type="scientific">Caerostris extrusa</name>
    <name type="common">Bark spider</name>
    <name type="synonym">Caerostris bankana</name>
    <dbReference type="NCBI Taxonomy" id="172846"/>
    <lineage>
        <taxon>Eukaryota</taxon>
        <taxon>Metazoa</taxon>
        <taxon>Ecdysozoa</taxon>
        <taxon>Arthropoda</taxon>
        <taxon>Chelicerata</taxon>
        <taxon>Arachnida</taxon>
        <taxon>Araneae</taxon>
        <taxon>Araneomorphae</taxon>
        <taxon>Entelegynae</taxon>
        <taxon>Araneoidea</taxon>
        <taxon>Araneidae</taxon>
        <taxon>Caerostris</taxon>
    </lineage>
</organism>
<reference evidence="1 2" key="1">
    <citation type="submission" date="2021-06" db="EMBL/GenBank/DDBJ databases">
        <title>Caerostris extrusa draft genome.</title>
        <authorList>
            <person name="Kono N."/>
            <person name="Arakawa K."/>
        </authorList>
    </citation>
    <scope>NUCLEOTIDE SEQUENCE [LARGE SCALE GENOMIC DNA]</scope>
</reference>
<sequence length="96" mass="11400">MMKKEENFYLFFYLPFENASEKVSAAEAKQKVPSKCKRYLARVSLTVDHVQPSCPFWSCTLPTLSFTSAVKFEFYLTFLNTVRFLTFREENTYRRV</sequence>
<evidence type="ECO:0000313" key="2">
    <source>
        <dbReference type="Proteomes" id="UP001054945"/>
    </source>
</evidence>
<keyword evidence="2" id="KW-1185">Reference proteome</keyword>
<comment type="caution">
    <text evidence="1">The sequence shown here is derived from an EMBL/GenBank/DDBJ whole genome shotgun (WGS) entry which is preliminary data.</text>
</comment>
<dbReference type="EMBL" id="BPLR01004631">
    <property type="protein sequence ID" value="GIX96318.1"/>
    <property type="molecule type" value="Genomic_DNA"/>
</dbReference>